<evidence type="ECO:0008006" key="4">
    <source>
        <dbReference type="Google" id="ProtNLM"/>
    </source>
</evidence>
<dbReference type="EMBL" id="JAIVFP010000001">
    <property type="protein sequence ID" value="MCI4682294.1"/>
    <property type="molecule type" value="Genomic_DNA"/>
</dbReference>
<proteinExistence type="predicted"/>
<organism evidence="2 3">
    <name type="scientific">Candidatus Rhodoblastus alkanivorans</name>
    <dbReference type="NCBI Taxonomy" id="2954117"/>
    <lineage>
        <taxon>Bacteria</taxon>
        <taxon>Pseudomonadati</taxon>
        <taxon>Pseudomonadota</taxon>
        <taxon>Alphaproteobacteria</taxon>
        <taxon>Hyphomicrobiales</taxon>
        <taxon>Rhodoblastaceae</taxon>
        <taxon>Rhodoblastus</taxon>
    </lineage>
</organism>
<feature type="transmembrane region" description="Helical" evidence="1">
    <location>
        <begin position="47"/>
        <end position="70"/>
    </location>
</feature>
<dbReference type="Proteomes" id="UP001139104">
    <property type="component" value="Unassembled WGS sequence"/>
</dbReference>
<dbReference type="RefSeq" id="WP_243066316.1">
    <property type="nucleotide sequence ID" value="NZ_JAIVFK010000078.1"/>
</dbReference>
<keyword evidence="1" id="KW-0472">Membrane</keyword>
<accession>A0ABS9Z3T6</accession>
<gene>
    <name evidence="2" type="ORF">K2U94_05895</name>
</gene>
<keyword evidence="1" id="KW-0812">Transmembrane</keyword>
<sequence>MPSTQDPAKVEMVKDYPKHVFPDPPERPPEYVAYLDKAAMALRSVRLVVYAGLGAFVLLAAYGFFLIYLLTSDARIMAEQTQRMTAQMDVMSQQMRLIATIMGDMETNIGGMRADLGGMRSDLGNMRANFQEMNRHVAAVEASTREMSLTVALIQHSARNLDASIGPAMGTMNNFMPFGAGGNRWPGAPPFAPMPR</sequence>
<keyword evidence="3" id="KW-1185">Reference proteome</keyword>
<reference evidence="2" key="1">
    <citation type="journal article" date="2022" name="ISME J.">
        <title>Identification of active gaseous-alkane degraders at natural gas seeps.</title>
        <authorList>
            <person name="Farhan Ul Haque M."/>
            <person name="Hernandez M."/>
            <person name="Crombie A.T."/>
            <person name="Murrell J.C."/>
        </authorList>
    </citation>
    <scope>NUCLEOTIDE SEQUENCE</scope>
    <source>
        <strain evidence="2">PC2</strain>
    </source>
</reference>
<keyword evidence="1" id="KW-1133">Transmembrane helix</keyword>
<name>A0ABS9Z3T6_9HYPH</name>
<evidence type="ECO:0000313" key="2">
    <source>
        <dbReference type="EMBL" id="MCI4682294.1"/>
    </source>
</evidence>
<protein>
    <recommendedName>
        <fullName evidence="4">Translation initiation factor 2</fullName>
    </recommendedName>
</protein>
<evidence type="ECO:0000313" key="3">
    <source>
        <dbReference type="Proteomes" id="UP001139104"/>
    </source>
</evidence>
<comment type="caution">
    <text evidence="2">The sequence shown here is derived from an EMBL/GenBank/DDBJ whole genome shotgun (WGS) entry which is preliminary data.</text>
</comment>
<evidence type="ECO:0000256" key="1">
    <source>
        <dbReference type="SAM" id="Phobius"/>
    </source>
</evidence>